<reference evidence="1" key="2">
    <citation type="submission" date="2014-06" db="EMBL/GenBank/DDBJ databases">
        <authorList>
            <person name="Aslett M."/>
        </authorList>
    </citation>
    <scope>NUCLEOTIDE SEQUENCE</scope>
</reference>
<gene>
    <name evidence="1" type="ORF">EgrG_000062900</name>
</gene>
<evidence type="ECO:0000313" key="3">
    <source>
        <dbReference type="WBParaSite" id="EgrG_000062900"/>
    </source>
</evidence>
<name>A0A068WU81_ECHGR</name>
<organism evidence="1">
    <name type="scientific">Echinococcus granulosus</name>
    <name type="common">Hydatid tapeworm</name>
    <dbReference type="NCBI Taxonomy" id="6210"/>
    <lineage>
        <taxon>Eukaryota</taxon>
        <taxon>Metazoa</taxon>
        <taxon>Spiralia</taxon>
        <taxon>Lophotrochozoa</taxon>
        <taxon>Platyhelminthes</taxon>
        <taxon>Cestoda</taxon>
        <taxon>Eucestoda</taxon>
        <taxon>Cyclophyllidea</taxon>
        <taxon>Taeniidae</taxon>
        <taxon>Echinococcus</taxon>
        <taxon>Echinococcus granulosus group</taxon>
    </lineage>
</organism>
<protein>
    <submittedName>
        <fullName evidence="3">Ovule protein</fullName>
    </submittedName>
</protein>
<dbReference type="EMBL" id="LK028585">
    <property type="protein sequence ID" value="CDS22053.1"/>
    <property type="molecule type" value="Genomic_DNA"/>
</dbReference>
<proteinExistence type="predicted"/>
<reference evidence="3" key="3">
    <citation type="submission" date="2020-10" db="UniProtKB">
        <authorList>
            <consortium name="WormBaseParasite"/>
        </authorList>
    </citation>
    <scope>IDENTIFICATION</scope>
</reference>
<reference evidence="1 2" key="1">
    <citation type="journal article" date="2013" name="Nature">
        <title>The genomes of four tapeworm species reveal adaptations to parasitism.</title>
        <authorList>
            <person name="Tsai I.J."/>
            <person name="Zarowiecki M."/>
            <person name="Holroyd N."/>
            <person name="Garciarrubio A."/>
            <person name="Sanchez-Flores A."/>
            <person name="Brooks K.L."/>
            <person name="Tracey A."/>
            <person name="Bobes R.J."/>
            <person name="Fragoso G."/>
            <person name="Sciutto E."/>
            <person name="Aslett M."/>
            <person name="Beasley H."/>
            <person name="Bennett H.M."/>
            <person name="Cai J."/>
            <person name="Camicia F."/>
            <person name="Clark R."/>
            <person name="Cucher M."/>
            <person name="De Silva N."/>
            <person name="Day T.A."/>
            <person name="Deplazes P."/>
            <person name="Estrada K."/>
            <person name="Fernandez C."/>
            <person name="Holland P.W."/>
            <person name="Hou J."/>
            <person name="Hu S."/>
            <person name="Huckvale T."/>
            <person name="Hung S.S."/>
            <person name="Kamenetzky L."/>
            <person name="Keane J.A."/>
            <person name="Kiss F."/>
            <person name="Koziol U."/>
            <person name="Lambert O."/>
            <person name="Liu K."/>
            <person name="Luo X."/>
            <person name="Luo Y."/>
            <person name="Macchiaroli N."/>
            <person name="Nichol S."/>
            <person name="Paps J."/>
            <person name="Parkinson J."/>
            <person name="Pouchkina-Stantcheva N."/>
            <person name="Riddiford N."/>
            <person name="Rosenzvit M."/>
            <person name="Salinas G."/>
            <person name="Wasmuth J.D."/>
            <person name="Zamanian M."/>
            <person name="Zheng Y."/>
            <person name="Cai X."/>
            <person name="Soberon X."/>
            <person name="Olson P.D."/>
            <person name="Laclette J.P."/>
            <person name="Brehm K."/>
            <person name="Berriman M."/>
            <person name="Garciarrubio A."/>
            <person name="Bobes R.J."/>
            <person name="Fragoso G."/>
            <person name="Sanchez-Flores A."/>
            <person name="Estrada K."/>
            <person name="Cevallos M.A."/>
            <person name="Morett E."/>
            <person name="Gonzalez V."/>
            <person name="Portillo T."/>
            <person name="Ochoa-Leyva A."/>
            <person name="Jose M.V."/>
            <person name="Sciutto E."/>
            <person name="Landa A."/>
            <person name="Jimenez L."/>
            <person name="Valdes V."/>
            <person name="Carrero J.C."/>
            <person name="Larralde C."/>
            <person name="Morales-Montor J."/>
            <person name="Limon-Lason J."/>
            <person name="Soberon X."/>
            <person name="Laclette J.P."/>
        </authorList>
    </citation>
    <scope>NUCLEOTIDE SEQUENCE [LARGE SCALE GENOMIC DNA]</scope>
</reference>
<accession>A0A068WU81</accession>
<sequence>MIFHCCQPGRMLFDRILVHYRKSKSLTLTPTLANHLNASLVLSKSPAIYDITIIQKSRDQGVVVNHSYAMVCLARTWSGREFNNVRHSSMVNFQLSAP</sequence>
<dbReference type="WBParaSite" id="EgrG_000062900">
    <property type="protein sequence ID" value="EgrG_000062900"/>
    <property type="gene ID" value="EgrG_000062900"/>
</dbReference>
<evidence type="ECO:0000313" key="2">
    <source>
        <dbReference type="Proteomes" id="UP000492820"/>
    </source>
</evidence>
<evidence type="ECO:0000313" key="1">
    <source>
        <dbReference type="EMBL" id="CDS22053.1"/>
    </source>
</evidence>
<dbReference type="AlphaFoldDB" id="A0A068WU81"/>
<dbReference type="Proteomes" id="UP000492820">
    <property type="component" value="Unassembled WGS sequence"/>
</dbReference>